<dbReference type="AlphaFoldDB" id="A0A5S6QIJ6"/>
<organism evidence="1 2">
    <name type="scientific">Trichuris muris</name>
    <name type="common">Mouse whipworm</name>
    <dbReference type="NCBI Taxonomy" id="70415"/>
    <lineage>
        <taxon>Eukaryota</taxon>
        <taxon>Metazoa</taxon>
        <taxon>Ecdysozoa</taxon>
        <taxon>Nematoda</taxon>
        <taxon>Enoplea</taxon>
        <taxon>Dorylaimia</taxon>
        <taxon>Trichinellida</taxon>
        <taxon>Trichuridae</taxon>
        <taxon>Trichuris</taxon>
    </lineage>
</organism>
<evidence type="ECO:0000313" key="1">
    <source>
        <dbReference type="Proteomes" id="UP000046395"/>
    </source>
</evidence>
<reference evidence="2" key="1">
    <citation type="submission" date="2019-12" db="UniProtKB">
        <authorList>
            <consortium name="WormBaseParasite"/>
        </authorList>
    </citation>
    <scope>IDENTIFICATION</scope>
</reference>
<dbReference type="Proteomes" id="UP000046395">
    <property type="component" value="Unassembled WGS sequence"/>
</dbReference>
<protein>
    <submittedName>
        <fullName evidence="2">Uncharacterized protein</fullName>
    </submittedName>
</protein>
<accession>A0A5S6QIJ6</accession>
<name>A0A5S6QIJ6_TRIMR</name>
<dbReference type="WBParaSite" id="TMUE_2000006990.1">
    <property type="protein sequence ID" value="TMUE_2000006990.1"/>
    <property type="gene ID" value="WBGene00286117"/>
</dbReference>
<evidence type="ECO:0000313" key="2">
    <source>
        <dbReference type="WBParaSite" id="TMUE_2000006990.1"/>
    </source>
</evidence>
<keyword evidence="1" id="KW-1185">Reference proteome</keyword>
<proteinExistence type="predicted"/>
<sequence length="149" mass="16921">MEENQPAASKEVGNEAKLVAREAIRYLEVELEPEVENLMTDVVLERREVANKCARLWKQIYANRRQKINSQTFGCQTVAATMNYQRRVSDLLKTDGKFRNDEAGPPLPPPYPSEITAKIAELTAEVRNVNAALECLKEAQDWECRNTAI</sequence>